<evidence type="ECO:0000259" key="7">
    <source>
        <dbReference type="PROSITE" id="PS51471"/>
    </source>
</evidence>
<feature type="domain" description="Fe2OG dioxygenase" evidence="7">
    <location>
        <begin position="140"/>
        <end position="238"/>
    </location>
</feature>
<name>A0ABV8U5G5_9PROT</name>
<evidence type="ECO:0000313" key="8">
    <source>
        <dbReference type="EMBL" id="MFC4346427.1"/>
    </source>
</evidence>
<dbReference type="InterPro" id="IPR006620">
    <property type="entry name" value="Pro_4_hyd_alph"/>
</dbReference>
<dbReference type="PANTHER" id="PTHR12117">
    <property type="entry name" value="HISTONE ACETYLTRANSFERASE COMPLEX"/>
    <property type="match status" value="1"/>
</dbReference>
<dbReference type="InterPro" id="IPR039558">
    <property type="entry name" value="TPA1/OFD1_N"/>
</dbReference>
<evidence type="ECO:0000256" key="4">
    <source>
        <dbReference type="ARBA" id="ARBA00022964"/>
    </source>
</evidence>
<dbReference type="Pfam" id="PF13661">
    <property type="entry name" value="2OG-FeII_Oxy_4"/>
    <property type="match status" value="1"/>
</dbReference>
<keyword evidence="4" id="KW-0223">Dioxygenase</keyword>
<evidence type="ECO:0000256" key="5">
    <source>
        <dbReference type="ARBA" id="ARBA00023002"/>
    </source>
</evidence>
<dbReference type="Gene3D" id="2.60.120.620">
    <property type="entry name" value="q2cbj1_9rhob like domain"/>
    <property type="match status" value="1"/>
</dbReference>
<evidence type="ECO:0000256" key="2">
    <source>
        <dbReference type="ARBA" id="ARBA00022723"/>
    </source>
</evidence>
<dbReference type="PANTHER" id="PTHR12117:SF0">
    <property type="entry name" value="PROLYL 3-HYDROXYLASE OGFOD1"/>
    <property type="match status" value="1"/>
</dbReference>
<dbReference type="Proteomes" id="UP001595776">
    <property type="component" value="Unassembled WGS sequence"/>
</dbReference>
<comment type="caution">
    <text evidence="8">The sequence shown here is derived from an EMBL/GenBank/DDBJ whole genome shotgun (WGS) entry which is preliminary data.</text>
</comment>
<proteinExistence type="predicted"/>
<sequence>MSALNLELSNELQAPALAATYKLAGRIHIPGVLTDQSAKDLFDAIADFKEWILHLNQGDKLFDVFPEQRKAMTDQQLHDIRMAAYAGAQKGFQYIYDNYPIYDAYHAGECAKPFNKLFEFINSKPFIEFVRTVTGHADITFADAQLTKFSPGDFLTIHDDNVYGKDRRAAFVLNMTPEWQPDWGGILQFFDKKKHVEGGFTPSFNALNIFSIPKPHAVSQVSTFSRRARYSITGWLRTGTDPKA</sequence>
<protein>
    <submittedName>
        <fullName evidence="8">2OG-Fe(II) oxygenase</fullName>
    </submittedName>
</protein>
<evidence type="ECO:0000313" key="9">
    <source>
        <dbReference type="Proteomes" id="UP001595776"/>
    </source>
</evidence>
<keyword evidence="6" id="KW-0408">Iron</keyword>
<reference evidence="9" key="1">
    <citation type="journal article" date="2019" name="Int. J. Syst. Evol. Microbiol.">
        <title>The Global Catalogue of Microorganisms (GCM) 10K type strain sequencing project: providing services to taxonomists for standard genome sequencing and annotation.</title>
        <authorList>
            <consortium name="The Broad Institute Genomics Platform"/>
            <consortium name="The Broad Institute Genome Sequencing Center for Infectious Disease"/>
            <person name="Wu L."/>
            <person name="Ma J."/>
        </authorList>
    </citation>
    <scope>NUCLEOTIDE SEQUENCE [LARGE SCALE GENOMIC DNA]</scope>
    <source>
        <strain evidence="9">CGMCC 1.15304</strain>
    </source>
</reference>
<dbReference type="PROSITE" id="PS51471">
    <property type="entry name" value="FE2OG_OXY"/>
    <property type="match status" value="1"/>
</dbReference>
<evidence type="ECO:0000256" key="6">
    <source>
        <dbReference type="ARBA" id="ARBA00023004"/>
    </source>
</evidence>
<dbReference type="RefSeq" id="WP_068150929.1">
    <property type="nucleotide sequence ID" value="NZ_JBHSCR010000001.1"/>
</dbReference>
<comment type="cofactor">
    <cofactor evidence="1">
        <name>L-ascorbate</name>
        <dbReference type="ChEBI" id="CHEBI:38290"/>
    </cofactor>
</comment>
<evidence type="ECO:0000256" key="3">
    <source>
        <dbReference type="ARBA" id="ARBA00022896"/>
    </source>
</evidence>
<keyword evidence="3" id="KW-0847">Vitamin C</keyword>
<keyword evidence="2" id="KW-0479">Metal-binding</keyword>
<keyword evidence="9" id="KW-1185">Reference proteome</keyword>
<keyword evidence="5" id="KW-0560">Oxidoreductase</keyword>
<accession>A0ABV8U5G5</accession>
<dbReference type="InterPro" id="IPR051842">
    <property type="entry name" value="uS12_prolyl_hydroxylase"/>
</dbReference>
<organism evidence="8 9">
    <name type="scientific">Kordiimonas lipolytica</name>
    <dbReference type="NCBI Taxonomy" id="1662421"/>
    <lineage>
        <taxon>Bacteria</taxon>
        <taxon>Pseudomonadati</taxon>
        <taxon>Pseudomonadota</taxon>
        <taxon>Alphaproteobacteria</taxon>
        <taxon>Kordiimonadales</taxon>
        <taxon>Kordiimonadaceae</taxon>
        <taxon>Kordiimonas</taxon>
    </lineage>
</organism>
<dbReference type="InterPro" id="IPR005123">
    <property type="entry name" value="Oxoglu/Fe-dep_dioxygenase_dom"/>
</dbReference>
<dbReference type="SMART" id="SM00702">
    <property type="entry name" value="P4Hc"/>
    <property type="match status" value="1"/>
</dbReference>
<evidence type="ECO:0000256" key="1">
    <source>
        <dbReference type="ARBA" id="ARBA00001961"/>
    </source>
</evidence>
<gene>
    <name evidence="8" type="ORF">ACFO5Q_01035</name>
</gene>
<dbReference type="EMBL" id="JBHSCR010000001">
    <property type="protein sequence ID" value="MFC4346427.1"/>
    <property type="molecule type" value="Genomic_DNA"/>
</dbReference>